<keyword evidence="2" id="KW-1185">Reference proteome</keyword>
<gene>
    <name evidence="1" type="ORF">ILYODFUR_027747</name>
</gene>
<reference evidence="1 2" key="1">
    <citation type="submission" date="2021-06" db="EMBL/GenBank/DDBJ databases">
        <authorList>
            <person name="Palmer J.M."/>
        </authorList>
    </citation>
    <scope>NUCLEOTIDE SEQUENCE [LARGE SCALE GENOMIC DNA]</scope>
    <source>
        <strain evidence="2">if_2019</strain>
        <tissue evidence="1">Muscle</tissue>
    </source>
</reference>
<comment type="caution">
    <text evidence="1">The sequence shown here is derived from an EMBL/GenBank/DDBJ whole genome shotgun (WGS) entry which is preliminary data.</text>
</comment>
<evidence type="ECO:0000313" key="1">
    <source>
        <dbReference type="EMBL" id="MEQ2249288.1"/>
    </source>
</evidence>
<feature type="non-terminal residue" evidence="1">
    <location>
        <position position="1"/>
    </location>
</feature>
<organism evidence="1 2">
    <name type="scientific">Ilyodon furcidens</name>
    <name type="common">goldbreast splitfin</name>
    <dbReference type="NCBI Taxonomy" id="33524"/>
    <lineage>
        <taxon>Eukaryota</taxon>
        <taxon>Metazoa</taxon>
        <taxon>Chordata</taxon>
        <taxon>Craniata</taxon>
        <taxon>Vertebrata</taxon>
        <taxon>Euteleostomi</taxon>
        <taxon>Actinopterygii</taxon>
        <taxon>Neopterygii</taxon>
        <taxon>Teleostei</taxon>
        <taxon>Neoteleostei</taxon>
        <taxon>Acanthomorphata</taxon>
        <taxon>Ovalentaria</taxon>
        <taxon>Atherinomorphae</taxon>
        <taxon>Cyprinodontiformes</taxon>
        <taxon>Goodeidae</taxon>
        <taxon>Ilyodon</taxon>
    </lineage>
</organism>
<protein>
    <submittedName>
        <fullName evidence="1">Uncharacterized protein</fullName>
    </submittedName>
</protein>
<name>A0ABV0UVT2_9TELE</name>
<proteinExistence type="predicted"/>
<dbReference type="EMBL" id="JAHRIQ010084792">
    <property type="protein sequence ID" value="MEQ2249288.1"/>
    <property type="molecule type" value="Genomic_DNA"/>
</dbReference>
<accession>A0ABV0UVT2</accession>
<evidence type="ECO:0000313" key="2">
    <source>
        <dbReference type="Proteomes" id="UP001482620"/>
    </source>
</evidence>
<sequence length="111" mass="12177">QNLGFHIVAGGAGRPVVSTPQHVLFAPAGQVNEQVSGRSVSLSLGAQCKTRVWSQNSKCKTHLLLQTAANLLLVCNNHLLLSKNKKESATFVILHHAMELYSHIFITMYKK</sequence>
<dbReference type="Proteomes" id="UP001482620">
    <property type="component" value="Unassembled WGS sequence"/>
</dbReference>